<dbReference type="PANTHER" id="PTHR35578:SF6">
    <property type="entry name" value="PROLINE-RICH TRANSMEMBRANE PROTEIN 4"/>
    <property type="match status" value="1"/>
</dbReference>
<feature type="compositionally biased region" description="Basic and acidic residues" evidence="7">
    <location>
        <begin position="313"/>
        <end position="322"/>
    </location>
</feature>
<comment type="subcellular location">
    <subcellularLocation>
        <location evidence="1">Membrane</location>
        <topology evidence="1">Multi-pass membrane protein</topology>
    </subcellularLocation>
</comment>
<feature type="transmembrane region" description="Helical" evidence="8">
    <location>
        <begin position="381"/>
        <end position="406"/>
    </location>
</feature>
<keyword evidence="4 9" id="KW-0732">Signal</keyword>
<accession>A0A3R7PTX6</accession>
<evidence type="ECO:0000256" key="8">
    <source>
        <dbReference type="SAM" id="Phobius"/>
    </source>
</evidence>
<feature type="region of interest" description="Disordered" evidence="7">
    <location>
        <begin position="1078"/>
        <end position="1103"/>
    </location>
</feature>
<feature type="region of interest" description="Disordered" evidence="7">
    <location>
        <begin position="718"/>
        <end position="745"/>
    </location>
</feature>
<dbReference type="Proteomes" id="UP000283509">
    <property type="component" value="Unassembled WGS sequence"/>
</dbReference>
<feature type="region of interest" description="Disordered" evidence="7">
    <location>
        <begin position="313"/>
        <end position="355"/>
    </location>
</feature>
<gene>
    <name evidence="11" type="ORF">C7M84_004417</name>
</gene>
<dbReference type="PANTHER" id="PTHR35578">
    <property type="entry name" value="PROLINE-RICH TRANSMEMBRANE PROTEIN 4-RELATED"/>
    <property type="match status" value="1"/>
</dbReference>
<evidence type="ECO:0000256" key="7">
    <source>
        <dbReference type="SAM" id="MobiDB-lite"/>
    </source>
</evidence>
<dbReference type="InterPro" id="IPR052836">
    <property type="entry name" value="PRRT_domain-containing"/>
</dbReference>
<dbReference type="EMBL" id="QCYY01001586">
    <property type="protein sequence ID" value="ROT76950.1"/>
    <property type="molecule type" value="Genomic_DNA"/>
</dbReference>
<evidence type="ECO:0000313" key="11">
    <source>
        <dbReference type="EMBL" id="ROT76950.1"/>
    </source>
</evidence>
<feature type="chain" id="PRO_5018602611" description="Proline-rich transmembrane protein 3/4 domain-containing protein" evidence="9">
    <location>
        <begin position="28"/>
        <end position="1234"/>
    </location>
</feature>
<organism evidence="11 12">
    <name type="scientific">Penaeus vannamei</name>
    <name type="common">Whiteleg shrimp</name>
    <name type="synonym">Litopenaeus vannamei</name>
    <dbReference type="NCBI Taxonomy" id="6689"/>
    <lineage>
        <taxon>Eukaryota</taxon>
        <taxon>Metazoa</taxon>
        <taxon>Ecdysozoa</taxon>
        <taxon>Arthropoda</taxon>
        <taxon>Crustacea</taxon>
        <taxon>Multicrustacea</taxon>
        <taxon>Malacostraca</taxon>
        <taxon>Eumalacostraca</taxon>
        <taxon>Eucarida</taxon>
        <taxon>Decapoda</taxon>
        <taxon>Dendrobranchiata</taxon>
        <taxon>Penaeoidea</taxon>
        <taxon>Penaeidae</taxon>
        <taxon>Penaeus</taxon>
    </lineage>
</organism>
<dbReference type="InterPro" id="IPR059081">
    <property type="entry name" value="PRRT3-4"/>
</dbReference>
<feature type="transmembrane region" description="Helical" evidence="8">
    <location>
        <begin position="492"/>
        <end position="515"/>
    </location>
</feature>
<evidence type="ECO:0000313" key="12">
    <source>
        <dbReference type="Proteomes" id="UP000283509"/>
    </source>
</evidence>
<evidence type="ECO:0000256" key="1">
    <source>
        <dbReference type="ARBA" id="ARBA00004141"/>
    </source>
</evidence>
<comment type="caution">
    <text evidence="11">The sequence shown here is derived from an EMBL/GenBank/DDBJ whole genome shotgun (WGS) entry which is preliminary data.</text>
</comment>
<feature type="region of interest" description="Disordered" evidence="7">
    <location>
        <begin position="898"/>
        <end position="1044"/>
    </location>
</feature>
<protein>
    <recommendedName>
        <fullName evidence="10">Proline-rich transmembrane protein 3/4 domain-containing protein</fullName>
    </recommendedName>
</protein>
<feature type="signal peptide" evidence="9">
    <location>
        <begin position="1"/>
        <end position="27"/>
    </location>
</feature>
<keyword evidence="5 8" id="KW-1133">Transmembrane helix</keyword>
<reference evidence="11 12" key="1">
    <citation type="submission" date="2018-04" db="EMBL/GenBank/DDBJ databases">
        <authorList>
            <person name="Zhang X."/>
            <person name="Yuan J."/>
            <person name="Li F."/>
            <person name="Xiang J."/>
        </authorList>
    </citation>
    <scope>NUCLEOTIDE SEQUENCE [LARGE SCALE GENOMIC DNA]</scope>
    <source>
        <tissue evidence="11">Muscle</tissue>
    </source>
</reference>
<name>A0A3R7PTX6_PENVA</name>
<evidence type="ECO:0000256" key="5">
    <source>
        <dbReference type="ARBA" id="ARBA00022989"/>
    </source>
</evidence>
<feature type="transmembrane region" description="Helical" evidence="8">
    <location>
        <begin position="621"/>
        <end position="647"/>
    </location>
</feature>
<feature type="transmembrane region" description="Helical" evidence="8">
    <location>
        <begin position="418"/>
        <end position="439"/>
    </location>
</feature>
<feature type="region of interest" description="Disordered" evidence="7">
    <location>
        <begin position="1158"/>
        <end position="1209"/>
    </location>
</feature>
<dbReference type="Pfam" id="PF25987">
    <property type="entry name" value="PRRT3"/>
    <property type="match status" value="1"/>
</dbReference>
<feature type="compositionally biased region" description="Basic and acidic residues" evidence="7">
    <location>
        <begin position="1180"/>
        <end position="1205"/>
    </location>
</feature>
<feature type="transmembrane region" description="Helical" evidence="8">
    <location>
        <begin position="521"/>
        <end position="541"/>
    </location>
</feature>
<feature type="transmembrane region" description="Helical" evidence="8">
    <location>
        <begin position="451"/>
        <end position="480"/>
    </location>
</feature>
<evidence type="ECO:0000256" key="3">
    <source>
        <dbReference type="ARBA" id="ARBA00022692"/>
    </source>
</evidence>
<keyword evidence="6 8" id="KW-0472">Membrane</keyword>
<keyword evidence="12" id="KW-1185">Reference proteome</keyword>
<evidence type="ECO:0000256" key="4">
    <source>
        <dbReference type="ARBA" id="ARBA00022729"/>
    </source>
</evidence>
<keyword evidence="3 8" id="KW-0812">Transmembrane</keyword>
<dbReference type="AlphaFoldDB" id="A0A3R7PTX6"/>
<keyword evidence="2" id="KW-0597">Phosphoprotein</keyword>
<dbReference type="OrthoDB" id="6360038at2759"/>
<evidence type="ECO:0000259" key="10">
    <source>
        <dbReference type="Pfam" id="PF25987"/>
    </source>
</evidence>
<proteinExistence type="predicted"/>
<feature type="compositionally biased region" description="Basic and acidic residues" evidence="7">
    <location>
        <begin position="70"/>
        <end position="84"/>
    </location>
</feature>
<feature type="compositionally biased region" description="Basic and acidic residues" evidence="7">
    <location>
        <begin position="182"/>
        <end position="202"/>
    </location>
</feature>
<evidence type="ECO:0000256" key="6">
    <source>
        <dbReference type="ARBA" id="ARBA00023136"/>
    </source>
</evidence>
<evidence type="ECO:0000256" key="2">
    <source>
        <dbReference type="ARBA" id="ARBA00022553"/>
    </source>
</evidence>
<feature type="region of interest" description="Disordered" evidence="7">
    <location>
        <begin position="30"/>
        <end position="281"/>
    </location>
</feature>
<reference evidence="11 12" key="2">
    <citation type="submission" date="2019-01" db="EMBL/GenBank/DDBJ databases">
        <title>The decoding of complex shrimp genome reveals the adaptation for benthos swimmer, frequently molting mechanism and breeding impact on genome.</title>
        <authorList>
            <person name="Sun Y."/>
            <person name="Gao Y."/>
            <person name="Yu Y."/>
        </authorList>
    </citation>
    <scope>NUCLEOTIDE SEQUENCE [LARGE SCALE GENOMIC DNA]</scope>
    <source>
        <tissue evidence="11">Muscle</tissue>
    </source>
</reference>
<feature type="compositionally biased region" description="Low complexity" evidence="7">
    <location>
        <begin position="328"/>
        <end position="342"/>
    </location>
</feature>
<feature type="domain" description="Proline-rich transmembrane protein 3/4" evidence="10">
    <location>
        <begin position="381"/>
        <end position="647"/>
    </location>
</feature>
<feature type="transmembrane region" description="Helical" evidence="8">
    <location>
        <begin position="591"/>
        <end position="615"/>
    </location>
</feature>
<evidence type="ECO:0000256" key="9">
    <source>
        <dbReference type="SAM" id="SignalP"/>
    </source>
</evidence>
<feature type="region of interest" description="Disordered" evidence="7">
    <location>
        <begin position="814"/>
        <end position="836"/>
    </location>
</feature>
<feature type="compositionally biased region" description="Basic and acidic residues" evidence="7">
    <location>
        <begin position="821"/>
        <end position="836"/>
    </location>
</feature>
<sequence length="1234" mass="136837">MAPPLSPGPLAGAALRLLCLLATLAAASSSAGRGALPPPSGLGSEATKGRLELGFQASAPKTAEETTASVERDRVPIIDVDSRAYSEGSAKSVVQELSELPSPPSPVSEADEGARKHRVRSARYVTASPPSSDHSLRRHRHNRLTLPSWLDGGAEEAPREGAKGIRRNPIEAGIEAVFRSVAYRDEAKDSLPTKEKDGDRRRSGTTSNRYERTTVLSETPVFDYVSDGRGDSAPGWPPLGSSSETPKPGNASQKGPRTAGDVVDPAGTDSPAGGEDGDQSSVANILEIGEYDDELYNLYEGHYVDFNTEAEPRSDISRRGDTFLDDPSASGNSSAEGNNTSAISRGGITRTGAADSRSAGRYRPISRLSWFDALLCSNRNMGWMFVNFLLGFLFLLMSLLAPYRLLRLRACTRLLPRTHYVAVHLLVFVAASFKAVYLFHLTFGGQDRLPLVLLLILTNTSVPCWSSAFLLLILMMFLAADVQVYKPKLMTVYNISILIVMKLALCFIADVIVGSAHSKSVLILSRLMLICVAATVIVFYVRKHQRVVQVAEILKREFQGEMKLLVVPAQENRQMGIKHILRNRLYLWCKVTRLCAGALATLCFIHFFHSIFLISSQVPAWAWWIFHVCGCLTEFLLGGTVYVAAALTQRYDEKLRFIYNFFVPSGVFQKKGPAVHKERNGNAIYQRVSYSSGTESTQYVSGAADAGPVAVEEVSGSPRVPRRRGATVRRSATFSHTPQDPRMFQRPYYQPTHVQVARSGSTSQIPCYSSGSVSFYGNTSMSHVPVYSPPSTSSMLVHEDGFVRIKTQLDRHEAAPTAHESLTRLHDPRPSHQHMYDRNQHQANALGRQESFYESLSRRRGSHRTPGALHKNIEGPDHEYQPARNLCRLPDLPQLHYHGRHDADRQSLYQRRASRDPMLKQMNNMDREERLYHSPSLRRSNSRDHNFQAMNNLDRADSDYQNLSRRKLSREDNNDPLHLAAAEPEYQAVPSGRRPSREGRSSVQSPYDKHGVNYYLPSHHGSPSARHKVSNYSIGSPVPPEDPSATSIHNFYKPHSPSSPRREAHFPKLFSDLGSTSSLKSEELDHRGPFPRTNPVRRNHSSAGYFPSRNLALAEISEDRRFSSLRLSQVRKRQPGYAIKSNTSKLLNKYIDLLPKRSSVGGEGPKEAAGKASPPDSVETSEKDSKDKGASAEEGAEGGKERENDPDWALELIKSSSMLTNFYSLESPQEHEEE</sequence>
<feature type="region of interest" description="Disordered" evidence="7">
    <location>
        <begin position="853"/>
        <end position="879"/>
    </location>
</feature>
<feature type="compositionally biased region" description="Polar residues" evidence="7">
    <location>
        <begin position="240"/>
        <end position="255"/>
    </location>
</feature>